<dbReference type="InterPro" id="IPR021247">
    <property type="entry name" value="DUF2785"/>
</dbReference>
<sequence>MLKEELRIIVGNNFSLPLGIDEYSMVKQVVDLLASTDPELRDKLAYRILDNWLLEKKLLPDEQLVKLLDNAMSHNMLFNRIGEVGTDSIFFRSFSSLLVALLLIRDNRDQYLTENKVRNIMNSLITYCKSEKDFRGYVEGKGWAHAAAHISDALVECVRNRFVGLEECKLVWSGLNSILESAPEVFSSEEDERIATTVTAMVELGKVHLSVICEWLMNVKLPTINEVTRRHIRINFKHFTRCLMIRLSEKGLLVAGNDLIRVERRFNPYNE</sequence>
<keyword evidence="2" id="KW-1185">Reference proteome</keyword>
<dbReference type="EMBL" id="CAKMMW010000020">
    <property type="protein sequence ID" value="CAH1221515.1"/>
    <property type="molecule type" value="Genomic_DNA"/>
</dbReference>
<reference evidence="1" key="1">
    <citation type="submission" date="2022-01" db="EMBL/GenBank/DDBJ databases">
        <authorList>
            <person name="Criscuolo A."/>
        </authorList>
    </citation>
    <scope>NUCLEOTIDE SEQUENCE</scope>
    <source>
        <strain evidence="1">CIP111891</strain>
    </source>
</reference>
<evidence type="ECO:0008006" key="3">
    <source>
        <dbReference type="Google" id="ProtNLM"/>
    </source>
</evidence>
<proteinExistence type="predicted"/>
<organism evidence="1 2">
    <name type="scientific">Paenibacillus allorhizoplanae</name>
    <dbReference type="NCBI Taxonomy" id="2905648"/>
    <lineage>
        <taxon>Bacteria</taxon>
        <taxon>Bacillati</taxon>
        <taxon>Bacillota</taxon>
        <taxon>Bacilli</taxon>
        <taxon>Bacillales</taxon>
        <taxon>Paenibacillaceae</taxon>
        <taxon>Paenibacillus</taxon>
    </lineage>
</organism>
<evidence type="ECO:0000313" key="1">
    <source>
        <dbReference type="EMBL" id="CAH1221515.1"/>
    </source>
</evidence>
<protein>
    <recommendedName>
        <fullName evidence="3">DUF2785 domain-containing protein</fullName>
    </recommendedName>
</protein>
<evidence type="ECO:0000313" key="2">
    <source>
        <dbReference type="Proteomes" id="UP000838821"/>
    </source>
</evidence>
<comment type="caution">
    <text evidence="1">The sequence shown here is derived from an EMBL/GenBank/DDBJ whole genome shotgun (WGS) entry which is preliminary data.</text>
</comment>
<dbReference type="RefSeq" id="WP_236291320.1">
    <property type="nucleotide sequence ID" value="NZ_CAKMMW010000020.1"/>
</dbReference>
<dbReference type="Pfam" id="PF10978">
    <property type="entry name" value="DUF2785"/>
    <property type="match status" value="1"/>
</dbReference>
<accession>A0ABM9CT01</accession>
<dbReference type="Proteomes" id="UP000838821">
    <property type="component" value="Unassembled WGS sequence"/>
</dbReference>
<gene>
    <name evidence="1" type="ORF">PAECIP111891_05212</name>
</gene>
<name>A0ABM9CT01_9BACL</name>